<feature type="non-terminal residue" evidence="1">
    <location>
        <position position="1"/>
    </location>
</feature>
<evidence type="ECO:0000313" key="2">
    <source>
        <dbReference type="Proteomes" id="UP000015453"/>
    </source>
</evidence>
<dbReference type="Proteomes" id="UP000015453">
    <property type="component" value="Unassembled WGS sequence"/>
</dbReference>
<sequence length="64" mass="7310">DPCHVNGDDGLLQVEKAVDAAQVTINQQLAENQVLRTELKRKSEELETYTFVLSNLFYPSDWQT</sequence>
<gene>
    <name evidence="1" type="ORF">M569_02412</name>
</gene>
<name>S8EIK0_9LAMI</name>
<protein>
    <submittedName>
        <fullName evidence="1">Uncharacterized protein</fullName>
    </submittedName>
</protein>
<keyword evidence="2" id="KW-1185">Reference proteome</keyword>
<reference evidence="1 2" key="1">
    <citation type="journal article" date="2013" name="BMC Genomics">
        <title>The miniature genome of a carnivorous plant Genlisea aurea contains a low number of genes and short non-coding sequences.</title>
        <authorList>
            <person name="Leushkin E.V."/>
            <person name="Sutormin R.A."/>
            <person name="Nabieva E.R."/>
            <person name="Penin A.A."/>
            <person name="Kondrashov A.S."/>
            <person name="Logacheva M.D."/>
        </authorList>
    </citation>
    <scope>NUCLEOTIDE SEQUENCE [LARGE SCALE GENOMIC DNA]</scope>
</reference>
<organism evidence="1 2">
    <name type="scientific">Genlisea aurea</name>
    <dbReference type="NCBI Taxonomy" id="192259"/>
    <lineage>
        <taxon>Eukaryota</taxon>
        <taxon>Viridiplantae</taxon>
        <taxon>Streptophyta</taxon>
        <taxon>Embryophyta</taxon>
        <taxon>Tracheophyta</taxon>
        <taxon>Spermatophyta</taxon>
        <taxon>Magnoliopsida</taxon>
        <taxon>eudicotyledons</taxon>
        <taxon>Gunneridae</taxon>
        <taxon>Pentapetalae</taxon>
        <taxon>asterids</taxon>
        <taxon>lamiids</taxon>
        <taxon>Lamiales</taxon>
        <taxon>Lentibulariaceae</taxon>
        <taxon>Genlisea</taxon>
    </lineage>
</organism>
<comment type="caution">
    <text evidence="1">The sequence shown here is derived from an EMBL/GenBank/DDBJ whole genome shotgun (WGS) entry which is preliminary data.</text>
</comment>
<evidence type="ECO:0000313" key="1">
    <source>
        <dbReference type="EMBL" id="EPS72352.1"/>
    </source>
</evidence>
<proteinExistence type="predicted"/>
<dbReference type="EMBL" id="AUSU01000870">
    <property type="protein sequence ID" value="EPS72352.1"/>
    <property type="molecule type" value="Genomic_DNA"/>
</dbReference>
<accession>S8EIK0</accession>
<dbReference type="AlphaFoldDB" id="S8EIK0"/>